<dbReference type="RefSeq" id="WP_073016782.1">
    <property type="nucleotide sequence ID" value="NZ_FQXU01000003.1"/>
</dbReference>
<keyword evidence="2" id="KW-1133">Transmembrane helix</keyword>
<keyword evidence="2" id="KW-0472">Membrane</keyword>
<dbReference type="SUPFAM" id="SSF48452">
    <property type="entry name" value="TPR-like"/>
    <property type="match status" value="1"/>
</dbReference>
<organism evidence="3 4">
    <name type="scientific">Clostridium intestinale DSM 6191</name>
    <dbReference type="NCBI Taxonomy" id="1121320"/>
    <lineage>
        <taxon>Bacteria</taxon>
        <taxon>Bacillati</taxon>
        <taxon>Bacillota</taxon>
        <taxon>Clostridia</taxon>
        <taxon>Eubacteriales</taxon>
        <taxon>Clostridiaceae</taxon>
        <taxon>Clostridium</taxon>
    </lineage>
</organism>
<evidence type="ECO:0000313" key="3">
    <source>
        <dbReference type="EMBL" id="SHH69139.1"/>
    </source>
</evidence>
<reference evidence="3 4" key="1">
    <citation type="submission" date="2016-11" db="EMBL/GenBank/DDBJ databases">
        <authorList>
            <person name="Jaros S."/>
            <person name="Januszkiewicz K."/>
            <person name="Wedrychowicz H."/>
        </authorList>
    </citation>
    <scope>NUCLEOTIDE SEQUENCE [LARGE SCALE GENOMIC DNA]</scope>
    <source>
        <strain evidence="3 4">DSM 6191</strain>
    </source>
</reference>
<keyword evidence="2" id="KW-0812">Transmembrane</keyword>
<keyword evidence="1" id="KW-0802">TPR repeat</keyword>
<sequence length="341" mass="39515">MKISQLKSKKLISISVFIILILVITPLSVYSYNSRNYNKFITLGNTLLDSDEFDQAIENYNTALKYRRRNEKIINDKINLSKQLKESYQNYTEALSLFNENRYLEASDIFKKIPELDLKYYNIAKNKIDECISLYITDNLNKAKSDAETNKYDSAMAFLDNILKIDNTNNEALSLKNTYEIEIQNRNNSLLLASNSNNTASNSSNINDVVVNNSQTQQVKSNSNNTPPANTQQNVYPIIVRNPGPHVDTLYTGNKLPPDIDIPYKSLFHENNLGYMTVTVGRYPTWINEVFESWDLEIFLFDGQLFFKRKDHNMSPIYPCTFYVTVKKRDTEEILFQYIPE</sequence>
<evidence type="ECO:0000313" key="4">
    <source>
        <dbReference type="Proteomes" id="UP000184241"/>
    </source>
</evidence>
<dbReference type="EMBL" id="FQXU01000003">
    <property type="protein sequence ID" value="SHH69139.1"/>
    <property type="molecule type" value="Genomic_DNA"/>
</dbReference>
<dbReference type="Proteomes" id="UP000184241">
    <property type="component" value="Unassembled WGS sequence"/>
</dbReference>
<accession>A0A1M5V1Q3</accession>
<feature type="repeat" description="TPR" evidence="1">
    <location>
        <begin position="37"/>
        <end position="70"/>
    </location>
</feature>
<dbReference type="InterPro" id="IPR011990">
    <property type="entry name" value="TPR-like_helical_dom_sf"/>
</dbReference>
<dbReference type="SMART" id="SM00028">
    <property type="entry name" value="TPR"/>
    <property type="match status" value="2"/>
</dbReference>
<dbReference type="InterPro" id="IPR019734">
    <property type="entry name" value="TPR_rpt"/>
</dbReference>
<gene>
    <name evidence="3" type="ORF">SAMN02745941_00729</name>
</gene>
<protein>
    <submittedName>
        <fullName evidence="3">Uncharacterized protein</fullName>
    </submittedName>
</protein>
<dbReference type="AlphaFoldDB" id="A0A1M5V1Q3"/>
<evidence type="ECO:0000256" key="1">
    <source>
        <dbReference type="PROSITE-ProRule" id="PRU00339"/>
    </source>
</evidence>
<dbReference type="PROSITE" id="PS50005">
    <property type="entry name" value="TPR"/>
    <property type="match status" value="1"/>
</dbReference>
<dbReference type="Gene3D" id="1.25.40.10">
    <property type="entry name" value="Tetratricopeptide repeat domain"/>
    <property type="match status" value="1"/>
</dbReference>
<evidence type="ECO:0000256" key="2">
    <source>
        <dbReference type="SAM" id="Phobius"/>
    </source>
</evidence>
<proteinExistence type="predicted"/>
<feature type="transmembrane region" description="Helical" evidence="2">
    <location>
        <begin position="12"/>
        <end position="32"/>
    </location>
</feature>
<name>A0A1M5V1Q3_9CLOT</name>